<name>A0A387B8H6_9MICO</name>
<reference evidence="3" key="1">
    <citation type="submission" date="2018-09" db="EMBL/GenBank/DDBJ databases">
        <title>Genome sequencing of strain 2DFWR-13.</title>
        <authorList>
            <person name="Heo J."/>
            <person name="Kim S.-J."/>
            <person name="Kwon S.-W."/>
        </authorList>
    </citation>
    <scope>NUCLEOTIDE SEQUENCE [LARGE SCALE GENOMIC DNA]</scope>
    <source>
        <strain evidence="3">2DFWR-13</strain>
    </source>
</reference>
<gene>
    <name evidence="2" type="ORF">D7I47_10575</name>
</gene>
<dbReference type="GO" id="GO:0009231">
    <property type="term" value="P:riboflavin biosynthetic process"/>
    <property type="evidence" value="ECO:0007669"/>
    <property type="project" value="InterPro"/>
</dbReference>
<dbReference type="InterPro" id="IPR024072">
    <property type="entry name" value="DHFR-like_dom_sf"/>
</dbReference>
<proteinExistence type="predicted"/>
<sequence length="185" mass="21053">MAAPLIYFSTVSLDGYREDADGRFDWSSPDEEVHGFINELFAPVTLHLYGRRNHDIMMFWDETSPDELEGASREWGRYWNGVDKVIYSRTLTETPMRRARLRADFDIDEVRRWKAESDAPIGIGGGELASVAARAGVVDELHMIVTPTLLGGGTPYLDHGIRRELELLDERRFAGGSVYLRYRIA</sequence>
<dbReference type="GO" id="GO:0008703">
    <property type="term" value="F:5-amino-6-(5-phosphoribosylamino)uracil reductase activity"/>
    <property type="evidence" value="ECO:0007669"/>
    <property type="project" value="InterPro"/>
</dbReference>
<dbReference type="RefSeq" id="WP_120763004.1">
    <property type="nucleotide sequence ID" value="NZ_CP032630.1"/>
</dbReference>
<keyword evidence="3" id="KW-1185">Reference proteome</keyword>
<protein>
    <submittedName>
        <fullName evidence="2">Deaminase</fullName>
    </submittedName>
</protein>
<dbReference type="Proteomes" id="UP000278886">
    <property type="component" value="Chromosome"/>
</dbReference>
<dbReference type="InterPro" id="IPR002734">
    <property type="entry name" value="RibDG_C"/>
</dbReference>
<dbReference type="Pfam" id="PF01872">
    <property type="entry name" value="RibD_C"/>
    <property type="match status" value="1"/>
</dbReference>
<dbReference type="SUPFAM" id="SSF53597">
    <property type="entry name" value="Dihydrofolate reductase-like"/>
    <property type="match status" value="1"/>
</dbReference>
<evidence type="ECO:0000313" key="2">
    <source>
        <dbReference type="EMBL" id="AYF98657.1"/>
    </source>
</evidence>
<dbReference type="KEGG" id="lyd:D7I47_10575"/>
<feature type="domain" description="Bacterial bifunctional deaminase-reductase C-terminal" evidence="1">
    <location>
        <begin position="5"/>
        <end position="170"/>
    </location>
</feature>
<organism evidence="2 3">
    <name type="scientific">Protaetiibacter intestinalis</name>
    <dbReference type="NCBI Taxonomy" id="2419774"/>
    <lineage>
        <taxon>Bacteria</taxon>
        <taxon>Bacillati</taxon>
        <taxon>Actinomycetota</taxon>
        <taxon>Actinomycetes</taxon>
        <taxon>Micrococcales</taxon>
        <taxon>Microbacteriaceae</taxon>
        <taxon>Protaetiibacter</taxon>
    </lineage>
</organism>
<dbReference type="AlphaFoldDB" id="A0A387B8H6"/>
<dbReference type="EMBL" id="CP032630">
    <property type="protein sequence ID" value="AYF98657.1"/>
    <property type="molecule type" value="Genomic_DNA"/>
</dbReference>
<dbReference type="OrthoDB" id="7949219at2"/>
<evidence type="ECO:0000259" key="1">
    <source>
        <dbReference type="Pfam" id="PF01872"/>
    </source>
</evidence>
<accession>A0A387B8H6</accession>
<evidence type="ECO:0000313" key="3">
    <source>
        <dbReference type="Proteomes" id="UP000278886"/>
    </source>
</evidence>
<dbReference type="Gene3D" id="3.40.430.10">
    <property type="entry name" value="Dihydrofolate Reductase, subunit A"/>
    <property type="match status" value="1"/>
</dbReference>